<comment type="caution">
    <text evidence="1">The sequence shown here is derived from an EMBL/GenBank/DDBJ whole genome shotgun (WGS) entry which is preliminary data.</text>
</comment>
<dbReference type="InterPro" id="IPR037079">
    <property type="entry name" value="AF2212/PG0164-like_sf"/>
</dbReference>
<dbReference type="InterPro" id="IPR015018">
    <property type="entry name" value="DUF1905"/>
</dbReference>
<sequence length="103" mass="11233">MVDMIGDSYEFESTLWAWAARKELWVFATLPHDASDEIADRPRPPSGFGAVPVRVRLGDSTWETSIFPGVDEGAYVLPIKKAVRAKAGVEVGDTVAISVELRG</sequence>
<gene>
    <name evidence="1" type="ORF">ABIE21_002754</name>
</gene>
<proteinExistence type="predicted"/>
<dbReference type="EMBL" id="JBEPSJ010000003">
    <property type="protein sequence ID" value="MET4583235.1"/>
    <property type="molecule type" value="Genomic_DNA"/>
</dbReference>
<keyword evidence="2" id="KW-1185">Reference proteome</keyword>
<dbReference type="Proteomes" id="UP001549257">
    <property type="component" value="Unassembled WGS sequence"/>
</dbReference>
<organism evidence="1 2">
    <name type="scientific">Conyzicola nivalis</name>
    <dbReference type="NCBI Taxonomy" id="1477021"/>
    <lineage>
        <taxon>Bacteria</taxon>
        <taxon>Bacillati</taxon>
        <taxon>Actinomycetota</taxon>
        <taxon>Actinomycetes</taxon>
        <taxon>Micrococcales</taxon>
        <taxon>Microbacteriaceae</taxon>
        <taxon>Conyzicola</taxon>
    </lineage>
</organism>
<evidence type="ECO:0000313" key="2">
    <source>
        <dbReference type="Proteomes" id="UP001549257"/>
    </source>
</evidence>
<reference evidence="1 2" key="1">
    <citation type="submission" date="2024-06" db="EMBL/GenBank/DDBJ databases">
        <title>Sorghum-associated microbial communities from plants grown in Nebraska, USA.</title>
        <authorList>
            <person name="Schachtman D."/>
        </authorList>
    </citation>
    <scope>NUCLEOTIDE SEQUENCE [LARGE SCALE GENOMIC DNA]</scope>
    <source>
        <strain evidence="1 2">2857</strain>
    </source>
</reference>
<name>A0ABV2QQC6_9MICO</name>
<protein>
    <recommendedName>
        <fullName evidence="3">DUF1905 domain-containing protein</fullName>
    </recommendedName>
</protein>
<dbReference type="SUPFAM" id="SSF141694">
    <property type="entry name" value="AF2212/PG0164-like"/>
    <property type="match status" value="1"/>
</dbReference>
<evidence type="ECO:0008006" key="3">
    <source>
        <dbReference type="Google" id="ProtNLM"/>
    </source>
</evidence>
<accession>A0ABV2QQC6</accession>
<evidence type="ECO:0000313" key="1">
    <source>
        <dbReference type="EMBL" id="MET4583235.1"/>
    </source>
</evidence>
<dbReference type="Pfam" id="PF08922">
    <property type="entry name" value="DUF1905"/>
    <property type="match status" value="1"/>
</dbReference>
<dbReference type="Gene3D" id="2.40.30.100">
    <property type="entry name" value="AF2212/PG0164-like"/>
    <property type="match status" value="1"/>
</dbReference>